<dbReference type="SUPFAM" id="SSF81665">
    <property type="entry name" value="Calcium ATPase, transmembrane domain M"/>
    <property type="match status" value="1"/>
</dbReference>
<keyword evidence="7 21" id="KW-0812">Transmembrane</keyword>
<dbReference type="SUPFAM" id="SSF81653">
    <property type="entry name" value="Calcium ATPase, transduction domain A"/>
    <property type="match status" value="1"/>
</dbReference>
<keyword evidence="6" id="KW-0597">Phosphoprotein</keyword>
<dbReference type="SUPFAM" id="SSF56784">
    <property type="entry name" value="HAD-like"/>
    <property type="match status" value="1"/>
</dbReference>
<dbReference type="InterPro" id="IPR036412">
    <property type="entry name" value="HAD-like_sf"/>
</dbReference>
<keyword evidence="16" id="KW-0186">Copper</keyword>
<dbReference type="FunFam" id="3.30.70.100:FF:000005">
    <property type="entry name" value="Copper-exporting P-type ATPase A"/>
    <property type="match status" value="2"/>
</dbReference>
<dbReference type="InterPro" id="IPR008250">
    <property type="entry name" value="ATPase_P-typ_transduc_dom_A_sf"/>
</dbReference>
<evidence type="ECO:0000256" key="17">
    <source>
        <dbReference type="ARBA" id="ARBA00023065"/>
    </source>
</evidence>
<evidence type="ECO:0000259" key="22">
    <source>
        <dbReference type="PROSITE" id="PS50846"/>
    </source>
</evidence>
<keyword evidence="13" id="KW-0460">Magnesium</keyword>
<sequence>MTSTDGLVVPTKGRTQEISLPITGMTCASCVRRVEKALARVEGVAASGVNLATEKATVAYDPAVVRPEQLRAAVEKAGYGVRSLPVAPAPIPSPTSAPAAAGVPGDGEATLPIEGMTCASCVRRVERALTKIPGVREASVNLATEKATVAFDPAVVGLPGLNAAVERAGYKVGAQPGALPVASLGASRADAGQTEAEPVDERELERDREIADLKRKSLIGLAIGAAMMALMYLPLPIAMRNLAPFLLIAATVVQFWAGRVFYRATWAAAKHGGTNMNTLVAVGTSVAYGYSAFVTLWPDVAADWGFEFHLYYESAVIIIALILMGRWLEARAKRRTGAAIKALMGLQAKTARVIRDGIEQDVPVEQVLAGDLVRVRPGEKVPVDGVIVEGRSALDESMLTGESLPVEKGPRDAVIGATLNKTGGFVFRATKVGRDTTLAQIVRLVEDAQGSKAPMQRLADTISSWFVPAVLALAALTAAIWLVFGPDPRLTFAVSATVAVLVIACPCALGLAAPTAIMVGTGKAAEHGILVRGGEALEQARKITAIVLDKTGTLTRGKPAVTGVVPANGRPEADLLRLAAAVEVGSEHPLGEAIVARARELGLDLPKATGFASVTGQGVRATVEGLDVVLGNRALMAEAGVHLDGLTERAQDLARGGATPMYLAVGGEAAGLIAVADTVRPESREAVEQLKALGLDVWMLTGDNRATAEAIGREVGIDHVLAEVLPEQKAAKVQELQAQGKRVAMVGDGINDAPALAQADLGIAIGTGTDVAMAASDITLIGGDLRTIVTAIALSRRTVGTIKQGLFWAFAYNVALIPVAMGVLYPAFEVLLNPVIAAAAMAMSSVSVVTNALRLRTFQRPASAREILHPPLRARVADAGYLAAIGVFALAIGAGALWLGEQSGMGVEASHDAEMETDGAAMDEMAMDAVVAPAAAGVRVAWSSEPAATSPGQPVTFAYRVNDDATGAAVTDLPLDHERPMHLILTSRDLGQFQHIHPELGNDGAYRVTTTLPEAGTYRLYAEFGHGGKTVLDRREVVVGGARGGAADLVPDLAPKTVDGLTVALTGPDTVEAGEAARFTFTATEDGRPVTDLAPYLAAAAHVAIVSEDGAGFAHTHGEVVAAADDHAADEAEEAEETNDAHALPAAFGPEVGFAYTFPNPGRYKVWGQFSRGGEVVTVPFVVEAR</sequence>
<dbReference type="Gene3D" id="3.30.70.100">
    <property type="match status" value="2"/>
</dbReference>
<dbReference type="SFLD" id="SFLDG00002">
    <property type="entry name" value="C1.7:_P-type_atpase_like"/>
    <property type="match status" value="1"/>
</dbReference>
<evidence type="ECO:0000256" key="9">
    <source>
        <dbReference type="ARBA" id="ARBA00022737"/>
    </source>
</evidence>
<dbReference type="EC" id="7.2.2.8" evidence="3"/>
<dbReference type="InterPro" id="IPR001757">
    <property type="entry name" value="P_typ_ATPase"/>
</dbReference>
<dbReference type="GO" id="GO:0005524">
    <property type="term" value="F:ATP binding"/>
    <property type="evidence" value="ECO:0007669"/>
    <property type="project" value="UniProtKB-UniRule"/>
</dbReference>
<keyword evidence="23" id="KW-0378">Hydrolase</keyword>
<dbReference type="GO" id="GO:0043682">
    <property type="term" value="F:P-type divalent copper transporter activity"/>
    <property type="evidence" value="ECO:0007669"/>
    <property type="project" value="TreeGrafter"/>
</dbReference>
<keyword evidence="14" id="KW-1278">Translocase</keyword>
<dbReference type="GO" id="GO:0060003">
    <property type="term" value="P:copper ion export"/>
    <property type="evidence" value="ECO:0007669"/>
    <property type="project" value="UniProtKB-ARBA"/>
</dbReference>
<comment type="catalytic activity">
    <reaction evidence="20">
        <text>Cu(+)(in) + ATP + H2O = Cu(+)(out) + ADP + phosphate + H(+)</text>
        <dbReference type="Rhea" id="RHEA:25792"/>
        <dbReference type="ChEBI" id="CHEBI:15377"/>
        <dbReference type="ChEBI" id="CHEBI:15378"/>
        <dbReference type="ChEBI" id="CHEBI:30616"/>
        <dbReference type="ChEBI" id="CHEBI:43474"/>
        <dbReference type="ChEBI" id="CHEBI:49552"/>
        <dbReference type="ChEBI" id="CHEBI:456216"/>
        <dbReference type="EC" id="7.2.2.8"/>
    </reaction>
</comment>
<evidence type="ECO:0000256" key="15">
    <source>
        <dbReference type="ARBA" id="ARBA00022989"/>
    </source>
</evidence>
<feature type="transmembrane region" description="Helical" evidence="21">
    <location>
        <begin position="309"/>
        <end position="328"/>
    </location>
</feature>
<feature type="domain" description="HMA" evidence="22">
    <location>
        <begin position="16"/>
        <end position="82"/>
    </location>
</feature>
<feature type="transmembrane region" description="Helical" evidence="21">
    <location>
        <begin position="218"/>
        <end position="237"/>
    </location>
</feature>
<keyword evidence="10 21" id="KW-0547">Nucleotide-binding</keyword>
<keyword evidence="5 21" id="KW-1003">Cell membrane</keyword>
<evidence type="ECO:0000256" key="6">
    <source>
        <dbReference type="ARBA" id="ARBA00022553"/>
    </source>
</evidence>
<dbReference type="InterPro" id="IPR017969">
    <property type="entry name" value="Heavy-metal-associated_CS"/>
</dbReference>
<dbReference type="PROSITE" id="PS01047">
    <property type="entry name" value="HMA_1"/>
    <property type="match status" value="2"/>
</dbReference>
<gene>
    <name evidence="23" type="ORF">AVDCRST_MAG73-3289</name>
</gene>
<evidence type="ECO:0000256" key="16">
    <source>
        <dbReference type="ARBA" id="ARBA00023008"/>
    </source>
</evidence>
<dbReference type="EMBL" id="CADCWE010000218">
    <property type="protein sequence ID" value="CAA9556067.1"/>
    <property type="molecule type" value="Genomic_DNA"/>
</dbReference>
<dbReference type="NCBIfam" id="TIGR00003">
    <property type="entry name" value="copper ion binding protein"/>
    <property type="match status" value="2"/>
</dbReference>
<dbReference type="PANTHER" id="PTHR43520">
    <property type="entry name" value="ATP7, ISOFORM B"/>
    <property type="match status" value="1"/>
</dbReference>
<feature type="domain" description="HMA" evidence="22">
    <location>
        <begin position="107"/>
        <end position="173"/>
    </location>
</feature>
<dbReference type="SFLD" id="SFLDF00027">
    <property type="entry name" value="p-type_atpase"/>
    <property type="match status" value="1"/>
</dbReference>
<feature type="transmembrane region" description="Helical" evidence="21">
    <location>
        <begin position="876"/>
        <end position="899"/>
    </location>
</feature>
<dbReference type="InterPro" id="IPR018303">
    <property type="entry name" value="ATPase_P-typ_P_site"/>
</dbReference>
<keyword evidence="8 21" id="KW-0479">Metal-binding</keyword>
<evidence type="ECO:0000256" key="3">
    <source>
        <dbReference type="ARBA" id="ARBA00012517"/>
    </source>
</evidence>
<dbReference type="InterPro" id="IPR036163">
    <property type="entry name" value="HMA_dom_sf"/>
</dbReference>
<keyword evidence="9" id="KW-0677">Repeat</keyword>
<dbReference type="AlphaFoldDB" id="A0A6J4URD0"/>
<dbReference type="Gene3D" id="3.40.1110.10">
    <property type="entry name" value="Calcium-transporting ATPase, cytoplasmic domain N"/>
    <property type="match status" value="1"/>
</dbReference>
<feature type="transmembrane region" description="Helical" evidence="21">
    <location>
        <begin position="243"/>
        <end position="262"/>
    </location>
</feature>
<dbReference type="GO" id="GO:0140581">
    <property type="term" value="F:P-type monovalent copper transporter activity"/>
    <property type="evidence" value="ECO:0007669"/>
    <property type="project" value="UniProtKB-EC"/>
</dbReference>
<name>A0A6J4URD0_9BACT</name>
<dbReference type="NCBIfam" id="TIGR01511">
    <property type="entry name" value="ATPase-IB1_Cu"/>
    <property type="match status" value="1"/>
</dbReference>
<dbReference type="GO" id="GO:0005886">
    <property type="term" value="C:plasma membrane"/>
    <property type="evidence" value="ECO:0007669"/>
    <property type="project" value="UniProtKB-SubCell"/>
</dbReference>
<dbReference type="PROSITE" id="PS50846">
    <property type="entry name" value="HMA_2"/>
    <property type="match status" value="2"/>
</dbReference>
<dbReference type="PANTHER" id="PTHR43520:SF8">
    <property type="entry name" value="P-TYPE CU(+) TRANSPORTER"/>
    <property type="match status" value="1"/>
</dbReference>
<dbReference type="InterPro" id="IPR044492">
    <property type="entry name" value="P_typ_ATPase_HD_dom"/>
</dbReference>
<dbReference type="InterPro" id="IPR023298">
    <property type="entry name" value="ATPase_P-typ_TM_dom_sf"/>
</dbReference>
<dbReference type="PROSITE" id="PS00154">
    <property type="entry name" value="ATPASE_E1_E2"/>
    <property type="match status" value="1"/>
</dbReference>
<feature type="transmembrane region" description="Helical" evidence="21">
    <location>
        <begin position="465"/>
        <end position="484"/>
    </location>
</feature>
<keyword evidence="15 21" id="KW-1133">Transmembrane helix</keyword>
<keyword evidence="18 21" id="KW-0472">Membrane</keyword>
<dbReference type="SFLD" id="SFLDS00003">
    <property type="entry name" value="Haloacid_Dehalogenase"/>
    <property type="match status" value="1"/>
</dbReference>
<dbReference type="InterPro" id="IPR027256">
    <property type="entry name" value="P-typ_ATPase_IB"/>
</dbReference>
<dbReference type="GO" id="GO:0055070">
    <property type="term" value="P:copper ion homeostasis"/>
    <property type="evidence" value="ECO:0007669"/>
    <property type="project" value="TreeGrafter"/>
</dbReference>
<evidence type="ECO:0000256" key="13">
    <source>
        <dbReference type="ARBA" id="ARBA00022842"/>
    </source>
</evidence>
<feature type="transmembrane region" description="Helical" evidence="21">
    <location>
        <begin position="806"/>
        <end position="828"/>
    </location>
</feature>
<comment type="similarity">
    <text evidence="2 21">Belongs to the cation transport ATPase (P-type) (TC 3.A.3) family. Type IB subfamily.</text>
</comment>
<dbReference type="GO" id="GO:0005507">
    <property type="term" value="F:copper ion binding"/>
    <property type="evidence" value="ECO:0007669"/>
    <property type="project" value="InterPro"/>
</dbReference>
<dbReference type="FunFam" id="2.70.150.10:FF:000020">
    <property type="entry name" value="Copper-exporting P-type ATPase A"/>
    <property type="match status" value="1"/>
</dbReference>
<evidence type="ECO:0000256" key="4">
    <source>
        <dbReference type="ARBA" id="ARBA00022448"/>
    </source>
</evidence>
<keyword evidence="12 21" id="KW-0067">ATP-binding</keyword>
<keyword evidence="11" id="KW-0187">Copper transport</keyword>
<dbReference type="InterPro" id="IPR006122">
    <property type="entry name" value="HMA_Cu_ion-bd"/>
</dbReference>
<dbReference type="GO" id="GO:0016887">
    <property type="term" value="F:ATP hydrolysis activity"/>
    <property type="evidence" value="ECO:0007669"/>
    <property type="project" value="InterPro"/>
</dbReference>
<evidence type="ECO:0000256" key="14">
    <source>
        <dbReference type="ARBA" id="ARBA00022967"/>
    </source>
</evidence>
<dbReference type="Pfam" id="PF00702">
    <property type="entry name" value="Hydrolase"/>
    <property type="match status" value="1"/>
</dbReference>
<dbReference type="PRINTS" id="PR00942">
    <property type="entry name" value="CUATPASEI"/>
</dbReference>
<evidence type="ECO:0000256" key="20">
    <source>
        <dbReference type="ARBA" id="ARBA00049289"/>
    </source>
</evidence>
<dbReference type="InterPro" id="IPR059000">
    <property type="entry name" value="ATPase_P-type_domA"/>
</dbReference>
<dbReference type="PRINTS" id="PR00119">
    <property type="entry name" value="CATATPASE"/>
</dbReference>
<evidence type="ECO:0000256" key="21">
    <source>
        <dbReference type="RuleBase" id="RU362081"/>
    </source>
</evidence>
<dbReference type="Gene3D" id="2.70.150.10">
    <property type="entry name" value="Calcium-transporting ATPase, cytoplasmic transduction domain A"/>
    <property type="match status" value="1"/>
</dbReference>
<evidence type="ECO:0000256" key="5">
    <source>
        <dbReference type="ARBA" id="ARBA00022475"/>
    </source>
</evidence>
<feature type="transmembrane region" description="Helical" evidence="21">
    <location>
        <begin position="490"/>
        <end position="513"/>
    </location>
</feature>
<keyword evidence="4" id="KW-0813">Transport</keyword>
<dbReference type="InterPro" id="IPR023299">
    <property type="entry name" value="ATPase_P-typ_cyto_dom_N"/>
</dbReference>
<dbReference type="CDD" id="cd00371">
    <property type="entry name" value="HMA"/>
    <property type="match status" value="2"/>
</dbReference>
<evidence type="ECO:0000256" key="11">
    <source>
        <dbReference type="ARBA" id="ARBA00022796"/>
    </source>
</evidence>
<dbReference type="CDD" id="cd02094">
    <property type="entry name" value="P-type_ATPase_Cu-like"/>
    <property type="match status" value="1"/>
</dbReference>
<evidence type="ECO:0000256" key="18">
    <source>
        <dbReference type="ARBA" id="ARBA00023136"/>
    </source>
</evidence>
<evidence type="ECO:0000256" key="1">
    <source>
        <dbReference type="ARBA" id="ARBA00004651"/>
    </source>
</evidence>
<protein>
    <recommendedName>
        <fullName evidence="3">P-type Cu(+) transporter</fullName>
        <ecNumber evidence="3">7.2.2.8</ecNumber>
    </recommendedName>
    <alternativeName>
        <fullName evidence="19">Cu(+)-exporting ATPase</fullName>
    </alternativeName>
</protein>
<comment type="subcellular location">
    <subcellularLocation>
        <location evidence="1">Cell membrane</location>
        <topology evidence="1">Multi-pass membrane protein</topology>
    </subcellularLocation>
</comment>
<evidence type="ECO:0000256" key="7">
    <source>
        <dbReference type="ARBA" id="ARBA00022692"/>
    </source>
</evidence>
<evidence type="ECO:0000313" key="23">
    <source>
        <dbReference type="EMBL" id="CAA9556067.1"/>
    </source>
</evidence>
<dbReference type="FunFam" id="3.40.50.1000:FF:000144">
    <property type="entry name" value="copper-transporting ATPase 1 isoform X2"/>
    <property type="match status" value="1"/>
</dbReference>
<dbReference type="InterPro" id="IPR006121">
    <property type="entry name" value="HMA_dom"/>
</dbReference>
<feature type="transmembrane region" description="Helical" evidence="21">
    <location>
        <begin position="834"/>
        <end position="855"/>
    </location>
</feature>
<accession>A0A6J4URD0</accession>
<feature type="transmembrane region" description="Helical" evidence="21">
    <location>
        <begin position="274"/>
        <end position="297"/>
    </location>
</feature>
<proteinExistence type="inferred from homology"/>
<organism evidence="23">
    <name type="scientific">uncultured Thermomicrobiales bacterium</name>
    <dbReference type="NCBI Taxonomy" id="1645740"/>
    <lineage>
        <taxon>Bacteria</taxon>
        <taxon>Pseudomonadati</taxon>
        <taxon>Thermomicrobiota</taxon>
        <taxon>Thermomicrobia</taxon>
        <taxon>Thermomicrobiales</taxon>
        <taxon>environmental samples</taxon>
    </lineage>
</organism>
<keyword evidence="17" id="KW-0406">Ion transport</keyword>
<dbReference type="Gene3D" id="3.40.50.1000">
    <property type="entry name" value="HAD superfamily/HAD-like"/>
    <property type="match status" value="1"/>
</dbReference>
<evidence type="ECO:0000256" key="10">
    <source>
        <dbReference type="ARBA" id="ARBA00022741"/>
    </source>
</evidence>
<evidence type="ECO:0000256" key="19">
    <source>
        <dbReference type="ARBA" id="ARBA00033239"/>
    </source>
</evidence>
<dbReference type="Pfam" id="PF00403">
    <property type="entry name" value="HMA"/>
    <property type="match status" value="2"/>
</dbReference>
<evidence type="ECO:0000256" key="12">
    <source>
        <dbReference type="ARBA" id="ARBA00022840"/>
    </source>
</evidence>
<reference evidence="23" key="1">
    <citation type="submission" date="2020-02" db="EMBL/GenBank/DDBJ databases">
        <authorList>
            <person name="Meier V. D."/>
        </authorList>
    </citation>
    <scope>NUCLEOTIDE SEQUENCE</scope>
    <source>
        <strain evidence="23">AVDCRST_MAG73</strain>
    </source>
</reference>
<dbReference type="PRINTS" id="PR00943">
    <property type="entry name" value="CUATPASE"/>
</dbReference>
<dbReference type="SUPFAM" id="SSF55008">
    <property type="entry name" value="HMA, heavy metal-associated domain"/>
    <property type="match status" value="2"/>
</dbReference>
<dbReference type="NCBIfam" id="TIGR01525">
    <property type="entry name" value="ATPase-IB_hvy"/>
    <property type="match status" value="1"/>
</dbReference>
<dbReference type="NCBIfam" id="TIGR01494">
    <property type="entry name" value="ATPase_P-type"/>
    <property type="match status" value="1"/>
</dbReference>
<dbReference type="InterPro" id="IPR023214">
    <property type="entry name" value="HAD_sf"/>
</dbReference>
<dbReference type="Pfam" id="PF00122">
    <property type="entry name" value="E1-E2_ATPase"/>
    <property type="match status" value="1"/>
</dbReference>
<evidence type="ECO:0000256" key="2">
    <source>
        <dbReference type="ARBA" id="ARBA00006024"/>
    </source>
</evidence>
<evidence type="ECO:0000256" key="8">
    <source>
        <dbReference type="ARBA" id="ARBA00022723"/>
    </source>
</evidence>